<keyword evidence="2" id="KW-1185">Reference proteome</keyword>
<dbReference type="PANTHER" id="PTHR10000:SF8">
    <property type="entry name" value="HAD SUPERFAMILY HYDROLASE-LIKE, TYPE 3"/>
    <property type="match status" value="1"/>
</dbReference>
<dbReference type="PATRIC" id="fig|1276246.3.peg.198"/>
<dbReference type="EMBL" id="CP006681">
    <property type="protein sequence ID" value="AHI52540.1"/>
    <property type="molecule type" value="Genomic_DNA"/>
</dbReference>
<dbReference type="SFLD" id="SFLDG01140">
    <property type="entry name" value="C2.B:_Phosphomannomutase_and_P"/>
    <property type="match status" value="1"/>
</dbReference>
<dbReference type="AlphaFoldDB" id="W6A6P0"/>
<reference evidence="1 2" key="1">
    <citation type="journal article" date="2014" name="Genome Biol. Evol.">
        <title>Molecular evolution of the substrate utilization strategies and putative virulence factors in mosquito-associated Spiroplasma species.</title>
        <authorList>
            <person name="Chang T.H."/>
            <person name="Lo W.S."/>
            <person name="Ku C."/>
            <person name="Chen L.L."/>
            <person name="Kuo C.H."/>
        </authorList>
    </citation>
    <scope>NUCLEOTIDE SEQUENCE [LARGE SCALE GENOMIC DNA]</scope>
    <source>
        <strain evidence="1">AES-1</strain>
    </source>
</reference>
<dbReference type="InterPro" id="IPR006379">
    <property type="entry name" value="HAD-SF_hydro_IIB"/>
</dbReference>
<dbReference type="GO" id="GO:0016791">
    <property type="term" value="F:phosphatase activity"/>
    <property type="evidence" value="ECO:0007669"/>
    <property type="project" value="TreeGrafter"/>
</dbReference>
<dbReference type="SUPFAM" id="SSF56784">
    <property type="entry name" value="HAD-like"/>
    <property type="match status" value="1"/>
</dbReference>
<name>W6A6P0_9MOLU</name>
<dbReference type="Gene3D" id="3.40.50.1000">
    <property type="entry name" value="HAD superfamily/HAD-like"/>
    <property type="match status" value="1"/>
</dbReference>
<dbReference type="SFLD" id="SFLDS00003">
    <property type="entry name" value="Haloacid_Dehalogenase"/>
    <property type="match status" value="1"/>
</dbReference>
<dbReference type="STRING" id="1276246.SCULI_v1c01990"/>
<dbReference type="RefSeq" id="WP_025362782.1">
    <property type="nucleotide sequence ID" value="NZ_CP006681.1"/>
</dbReference>
<dbReference type="KEGG" id="scq:SCULI_v1c01990"/>
<dbReference type="PROSITE" id="PS01229">
    <property type="entry name" value="COF_2"/>
    <property type="match status" value="1"/>
</dbReference>
<dbReference type="eggNOG" id="COG0561">
    <property type="taxonomic scope" value="Bacteria"/>
</dbReference>
<gene>
    <name evidence="1" type="ORF">SCULI_v1c01990</name>
</gene>
<evidence type="ECO:0000313" key="1">
    <source>
        <dbReference type="EMBL" id="AHI52540.1"/>
    </source>
</evidence>
<dbReference type="NCBIfam" id="TIGR01484">
    <property type="entry name" value="HAD-SF-IIB"/>
    <property type="match status" value="1"/>
</dbReference>
<organism evidence="1 2">
    <name type="scientific">Spiroplasma culicicola AES-1</name>
    <dbReference type="NCBI Taxonomy" id="1276246"/>
    <lineage>
        <taxon>Bacteria</taxon>
        <taxon>Bacillati</taxon>
        <taxon>Mycoplasmatota</taxon>
        <taxon>Mollicutes</taxon>
        <taxon>Entomoplasmatales</taxon>
        <taxon>Spiroplasmataceae</taxon>
        <taxon>Spiroplasma</taxon>
    </lineage>
</organism>
<accession>W6A6P0</accession>
<dbReference type="PANTHER" id="PTHR10000">
    <property type="entry name" value="PHOSPHOSERINE PHOSPHATASE"/>
    <property type="match status" value="1"/>
</dbReference>
<evidence type="ECO:0000313" key="2">
    <source>
        <dbReference type="Proteomes" id="UP000019267"/>
    </source>
</evidence>
<sequence length="272" mass="30562">MSNIKLIALDMDGTAYATLGNYVKENIEPINQAIKIGKKVVFVTGRPVHAEVNKFEVYEFDKDEAIIAGFNGALIFDIKNDRIIDQKPIPKELVTKVFEVTRDPKFAQVEVWGYSTNFDVAFVNMDVENTFGLKHETAFFHGRLEIVDQNSKLTDCFKFIVSNVDQEYIDLLKELGLEVAWHPGSMHAEVNIKGINKKYALEFLKDYYSLEIENILAMGDGANDIPMLDYAGLSIAPANANDTVKAHAKIVMRETNIEGAVARALYKYVLGE</sequence>
<dbReference type="Pfam" id="PF08282">
    <property type="entry name" value="Hydrolase_3"/>
    <property type="match status" value="1"/>
</dbReference>
<dbReference type="Gene3D" id="3.30.1240.10">
    <property type="match status" value="1"/>
</dbReference>
<dbReference type="InterPro" id="IPR036412">
    <property type="entry name" value="HAD-like_sf"/>
</dbReference>
<dbReference type="GO" id="GO:0005829">
    <property type="term" value="C:cytosol"/>
    <property type="evidence" value="ECO:0007669"/>
    <property type="project" value="TreeGrafter"/>
</dbReference>
<dbReference type="GO" id="GO:0000287">
    <property type="term" value="F:magnesium ion binding"/>
    <property type="evidence" value="ECO:0007669"/>
    <property type="project" value="TreeGrafter"/>
</dbReference>
<dbReference type="HOGENOM" id="CLU_044146_0_1_14"/>
<dbReference type="OrthoDB" id="388819at2"/>
<proteinExistence type="predicted"/>
<dbReference type="InterPro" id="IPR023214">
    <property type="entry name" value="HAD_sf"/>
</dbReference>
<protein>
    <submittedName>
        <fullName evidence="1">HAD family hydrolase</fullName>
    </submittedName>
</protein>
<dbReference type="Proteomes" id="UP000019267">
    <property type="component" value="Chromosome"/>
</dbReference>
<keyword evidence="1" id="KW-0378">Hydrolase</keyword>